<reference evidence="1" key="1">
    <citation type="submission" date="2020-06" db="EMBL/GenBank/DDBJ databases">
        <authorList>
            <consortium name="Plant Systems Biology data submission"/>
        </authorList>
    </citation>
    <scope>NUCLEOTIDE SEQUENCE</scope>
    <source>
        <strain evidence="1">D6</strain>
    </source>
</reference>
<sequence length="258" mass="29749">MLYPDCWDLTPRILCRVTSLTKPLKIMKRKKTKKVVQVEFNDLLITNNEEGGSIPCKGITFQPYEVFGDESLVHERPSTGDADMNASQDAETVRRRKRLSRKTPATRKVRKIEKDKGQQVFNKRSVTADCLLMKVEWQYTGGYDDTCQPRIGHLRLTKLINNTVIDIVGWHKEVDTEKRPFFSVTGVFMITSFRMSDDILRLRVCGSQTAEQFRRAFDYYSLWPMDSSASDLLSTVRVGYTTQECHDNDQVLYGQARS</sequence>
<keyword evidence="2" id="KW-1185">Reference proteome</keyword>
<dbReference type="OrthoDB" id="54109at2759"/>
<evidence type="ECO:0000313" key="1">
    <source>
        <dbReference type="EMBL" id="CAB9515503.1"/>
    </source>
</evidence>
<dbReference type="AlphaFoldDB" id="A0A9N8HM43"/>
<comment type="caution">
    <text evidence="1">The sequence shown here is derived from an EMBL/GenBank/DDBJ whole genome shotgun (WGS) entry which is preliminary data.</text>
</comment>
<dbReference type="EMBL" id="CAICTM010000719">
    <property type="protein sequence ID" value="CAB9515503.1"/>
    <property type="molecule type" value="Genomic_DNA"/>
</dbReference>
<dbReference type="Proteomes" id="UP001153069">
    <property type="component" value="Unassembled WGS sequence"/>
</dbReference>
<name>A0A9N8HM43_9STRA</name>
<accession>A0A9N8HM43</accession>
<organism evidence="1 2">
    <name type="scientific">Seminavis robusta</name>
    <dbReference type="NCBI Taxonomy" id="568900"/>
    <lineage>
        <taxon>Eukaryota</taxon>
        <taxon>Sar</taxon>
        <taxon>Stramenopiles</taxon>
        <taxon>Ochrophyta</taxon>
        <taxon>Bacillariophyta</taxon>
        <taxon>Bacillariophyceae</taxon>
        <taxon>Bacillariophycidae</taxon>
        <taxon>Naviculales</taxon>
        <taxon>Naviculaceae</taxon>
        <taxon>Seminavis</taxon>
    </lineage>
</organism>
<gene>
    <name evidence="1" type="ORF">SEMRO_720_G192470.1</name>
</gene>
<protein>
    <submittedName>
        <fullName evidence="1">Uncharacterized protein</fullName>
    </submittedName>
</protein>
<evidence type="ECO:0000313" key="2">
    <source>
        <dbReference type="Proteomes" id="UP001153069"/>
    </source>
</evidence>
<proteinExistence type="predicted"/>